<protein>
    <recommendedName>
        <fullName evidence="3">DUF393 domain-containing protein</fullName>
    </recommendedName>
</protein>
<proteinExistence type="predicted"/>
<evidence type="ECO:0008006" key="3">
    <source>
        <dbReference type="Google" id="ProtNLM"/>
    </source>
</evidence>
<dbReference type="Proteomes" id="UP001500253">
    <property type="component" value="Unassembled WGS sequence"/>
</dbReference>
<organism evidence="1 2">
    <name type="scientific">Streptomyces cuspidosporus</name>
    <dbReference type="NCBI Taxonomy" id="66882"/>
    <lineage>
        <taxon>Bacteria</taxon>
        <taxon>Bacillati</taxon>
        <taxon>Actinomycetota</taxon>
        <taxon>Actinomycetes</taxon>
        <taxon>Kitasatosporales</taxon>
        <taxon>Streptomycetaceae</taxon>
        <taxon>Streptomyces</taxon>
    </lineage>
</organism>
<name>A0ABP5TQT6_9ACTN</name>
<gene>
    <name evidence="1" type="ORF">GCM10010246_56710</name>
</gene>
<comment type="caution">
    <text evidence="1">The sequence shown here is derived from an EMBL/GenBank/DDBJ whole genome shotgun (WGS) entry which is preliminary data.</text>
</comment>
<sequence>MSSESRWVLGFDASCSRCRAITHAVENAVGDVLETLPLANADVQRWRDESLGPDAPWLPTLIRIEDGYVRAWTGPAMGLRLLTRLGPAGAFKLFRTLGELRHSDRRQEPGRNLTDRRRFLRFGAGLGIAAGIVLAGRAPALADEAGRAHAWVAANKDRLPKTYAEFSKYSMSYRRAIYSELGPSDRSGLWAEHVTQYRRAHLELSPRQQQLLDALETHVRDESTFRRRRWLPPR</sequence>
<evidence type="ECO:0000313" key="2">
    <source>
        <dbReference type="Proteomes" id="UP001500253"/>
    </source>
</evidence>
<accession>A0ABP5TQT6</accession>
<reference evidence="2" key="1">
    <citation type="journal article" date="2019" name="Int. J. Syst. Evol. Microbiol.">
        <title>The Global Catalogue of Microorganisms (GCM) 10K type strain sequencing project: providing services to taxonomists for standard genome sequencing and annotation.</title>
        <authorList>
            <consortium name="The Broad Institute Genomics Platform"/>
            <consortium name="The Broad Institute Genome Sequencing Center for Infectious Disease"/>
            <person name="Wu L."/>
            <person name="Ma J."/>
        </authorList>
    </citation>
    <scope>NUCLEOTIDE SEQUENCE [LARGE SCALE GENOMIC DNA]</scope>
    <source>
        <strain evidence="2">JCM 4316</strain>
    </source>
</reference>
<dbReference type="EMBL" id="BAAASD010000029">
    <property type="protein sequence ID" value="GAA2359300.1"/>
    <property type="molecule type" value="Genomic_DNA"/>
</dbReference>
<keyword evidence="2" id="KW-1185">Reference proteome</keyword>
<evidence type="ECO:0000313" key="1">
    <source>
        <dbReference type="EMBL" id="GAA2359300.1"/>
    </source>
</evidence>
<dbReference type="NCBIfam" id="NF033852">
    <property type="entry name" value="fulvocin_rel"/>
    <property type="match status" value="1"/>
</dbReference>
<dbReference type="RefSeq" id="WP_428837019.1">
    <property type="nucleotide sequence ID" value="NZ_BAAASD010000029.1"/>
</dbReference>